<proteinExistence type="predicted"/>
<dbReference type="AlphaFoldDB" id="A0A7C9MXE6"/>
<dbReference type="GO" id="GO:0003677">
    <property type="term" value="F:DNA binding"/>
    <property type="evidence" value="ECO:0007669"/>
    <property type="project" value="InterPro"/>
</dbReference>
<evidence type="ECO:0000313" key="2">
    <source>
        <dbReference type="EMBL" id="MYL85254.1"/>
    </source>
</evidence>
<dbReference type="OrthoDB" id="5460589at2"/>
<dbReference type="Gene3D" id="1.10.260.40">
    <property type="entry name" value="lambda repressor-like DNA-binding domains"/>
    <property type="match status" value="1"/>
</dbReference>
<accession>A0A7C9MXE6</accession>
<comment type="caution">
    <text evidence="2">The sequence shown here is derived from an EMBL/GenBank/DDBJ whole genome shotgun (WGS) entry which is preliminary data.</text>
</comment>
<name>A0A7C9MXE6_9BACT</name>
<dbReference type="EMBL" id="WVUD01000069">
    <property type="protein sequence ID" value="MYL85254.1"/>
    <property type="molecule type" value="Genomic_DNA"/>
</dbReference>
<sequence length="65" mass="6922">MFQSKLAELMEKKGATVHGLADLAGVSSRTIMRARGDLIGRCTLDTLGTIAAALGARTKDLYKEV</sequence>
<dbReference type="SUPFAM" id="SSF47413">
    <property type="entry name" value="lambda repressor-like DNA-binding domains"/>
    <property type="match status" value="1"/>
</dbReference>
<dbReference type="InterPro" id="IPR010982">
    <property type="entry name" value="Lambda_DNA-bd_dom_sf"/>
</dbReference>
<dbReference type="Pfam" id="PF13443">
    <property type="entry name" value="HTH_26"/>
    <property type="match status" value="1"/>
</dbReference>
<dbReference type="PROSITE" id="PS50943">
    <property type="entry name" value="HTH_CROC1"/>
    <property type="match status" value="1"/>
</dbReference>
<dbReference type="InterPro" id="IPR001387">
    <property type="entry name" value="Cro/C1-type_HTH"/>
</dbReference>
<protein>
    <submittedName>
        <fullName evidence="2">Helix-turn-helix domain-containing protein</fullName>
    </submittedName>
</protein>
<gene>
    <name evidence="2" type="ORF">GTA51_19340</name>
</gene>
<evidence type="ECO:0000313" key="3">
    <source>
        <dbReference type="Proteomes" id="UP000482487"/>
    </source>
</evidence>
<dbReference type="RefSeq" id="WP_160964039.1">
    <property type="nucleotide sequence ID" value="NZ_WVUD01000069.1"/>
</dbReference>
<dbReference type="Proteomes" id="UP000482487">
    <property type="component" value="Unassembled WGS sequence"/>
</dbReference>
<organism evidence="2 3">
    <name type="scientific">Solidesulfovibrio aerotolerans</name>
    <dbReference type="NCBI Taxonomy" id="295255"/>
    <lineage>
        <taxon>Bacteria</taxon>
        <taxon>Pseudomonadati</taxon>
        <taxon>Thermodesulfobacteriota</taxon>
        <taxon>Desulfovibrionia</taxon>
        <taxon>Desulfovibrionales</taxon>
        <taxon>Desulfovibrionaceae</taxon>
        <taxon>Solidesulfovibrio</taxon>
    </lineage>
</organism>
<keyword evidence="3" id="KW-1185">Reference proteome</keyword>
<evidence type="ECO:0000259" key="1">
    <source>
        <dbReference type="PROSITE" id="PS50943"/>
    </source>
</evidence>
<feature type="domain" description="HTH cro/C1-type" evidence="1">
    <location>
        <begin position="6"/>
        <end position="61"/>
    </location>
</feature>
<reference evidence="2 3" key="1">
    <citation type="submission" date="2020-01" db="EMBL/GenBank/DDBJ databases">
        <title>Genome sequence of Desulfovibrio aerotolerans DSM 16695(T).</title>
        <authorList>
            <person name="Karnachuk O."/>
            <person name="Avakyan M."/>
            <person name="Mardanov A."/>
            <person name="Kadnikov V."/>
            <person name="Ravin N."/>
        </authorList>
    </citation>
    <scope>NUCLEOTIDE SEQUENCE [LARGE SCALE GENOMIC DNA]</scope>
    <source>
        <strain evidence="2 3">DSM 16695</strain>
    </source>
</reference>